<evidence type="ECO:0000313" key="8">
    <source>
        <dbReference type="Proteomes" id="UP001153404"/>
    </source>
</evidence>
<proteinExistence type="predicted"/>
<comment type="catalytic activity">
    <reaction evidence="1">
        <text>ATP + protein L-histidine = ADP + protein N-phospho-L-histidine.</text>
        <dbReference type="EC" id="2.7.13.3"/>
    </reaction>
</comment>
<dbReference type="PANTHER" id="PTHR24421:SF60">
    <property type="entry name" value="SENSOR HISTIDINE KINASE COMP"/>
    <property type="match status" value="1"/>
</dbReference>
<evidence type="ECO:0000256" key="2">
    <source>
        <dbReference type="ARBA" id="ARBA00012438"/>
    </source>
</evidence>
<dbReference type="PANTHER" id="PTHR24421">
    <property type="entry name" value="NITRATE/NITRITE SENSOR PROTEIN NARX-RELATED"/>
    <property type="match status" value="1"/>
</dbReference>
<evidence type="ECO:0000259" key="6">
    <source>
        <dbReference type="Pfam" id="PF07730"/>
    </source>
</evidence>
<keyword evidence="3" id="KW-0808">Transferase</keyword>
<dbReference type="InterPro" id="IPR011712">
    <property type="entry name" value="Sig_transdc_His_kin_sub3_dim/P"/>
</dbReference>
<dbReference type="RefSeq" id="WP_277536470.1">
    <property type="nucleotide sequence ID" value="NZ_JAPDIA010000008.1"/>
</dbReference>
<gene>
    <name evidence="7" type="ORF">OMP40_28755</name>
</gene>
<keyword evidence="8" id="KW-1185">Reference proteome</keyword>
<evidence type="ECO:0000256" key="4">
    <source>
        <dbReference type="ARBA" id="ARBA00022777"/>
    </source>
</evidence>
<evidence type="ECO:0000256" key="1">
    <source>
        <dbReference type="ARBA" id="ARBA00000085"/>
    </source>
</evidence>
<reference evidence="7" key="1">
    <citation type="submission" date="2022-10" db="EMBL/GenBank/DDBJ databases">
        <title>Comparative genomic analysis of Cohnella hashimotonis sp. nov., isolated from the International Space Station.</title>
        <authorList>
            <person name="Simpson A."/>
            <person name="Venkateswaran K."/>
        </authorList>
    </citation>
    <scope>NUCLEOTIDE SEQUENCE</scope>
    <source>
        <strain evidence="7">DSM 28161</strain>
    </source>
</reference>
<dbReference type="GO" id="GO:0016020">
    <property type="term" value="C:membrane"/>
    <property type="evidence" value="ECO:0007669"/>
    <property type="project" value="InterPro"/>
</dbReference>
<dbReference type="InterPro" id="IPR050482">
    <property type="entry name" value="Sensor_HK_TwoCompSys"/>
</dbReference>
<dbReference type="AlphaFoldDB" id="A0A9X4KY38"/>
<sequence length="260" mass="30367">MILVDILESLNVSGGAVIFKHNNSTEIISVGEIDHSQIEIQVSSNSQYDSDLLLFELTRNQDYASYLVLTQKKTNTQLGNEELQWLNLIISYLSVSLENLYLIRKMSERLEHLASQVPSEETANDIAWFRKLMFELQEKERFRIATDLHDTTMQDLFFLKRKLAALLDKYADDWQDSEQAKSLLDYIDIINMNLRQSCFELHPYLLQELGLVRTIDKLIELEQTTLPFEIEFRYGGDRHDRILRYRDEASSLPRLPGTDQ</sequence>
<dbReference type="EC" id="2.7.13.3" evidence="2"/>
<protein>
    <recommendedName>
        <fullName evidence="2">histidine kinase</fullName>
        <ecNumber evidence="2">2.7.13.3</ecNumber>
    </recommendedName>
</protein>
<dbReference type="GO" id="GO:0000155">
    <property type="term" value="F:phosphorelay sensor kinase activity"/>
    <property type="evidence" value="ECO:0007669"/>
    <property type="project" value="InterPro"/>
</dbReference>
<dbReference type="Gene3D" id="1.20.5.1930">
    <property type="match status" value="1"/>
</dbReference>
<keyword evidence="4 7" id="KW-0418">Kinase</keyword>
<dbReference type="Pfam" id="PF07730">
    <property type="entry name" value="HisKA_3"/>
    <property type="match status" value="1"/>
</dbReference>
<dbReference type="GO" id="GO:0046983">
    <property type="term" value="F:protein dimerization activity"/>
    <property type="evidence" value="ECO:0007669"/>
    <property type="project" value="InterPro"/>
</dbReference>
<comment type="caution">
    <text evidence="7">The sequence shown here is derived from an EMBL/GenBank/DDBJ whole genome shotgun (WGS) entry which is preliminary data.</text>
</comment>
<dbReference type="EMBL" id="JAPDIA010000008">
    <property type="protein sequence ID" value="MDG0812868.1"/>
    <property type="molecule type" value="Genomic_DNA"/>
</dbReference>
<evidence type="ECO:0000256" key="5">
    <source>
        <dbReference type="ARBA" id="ARBA00023012"/>
    </source>
</evidence>
<organism evidence="7 8">
    <name type="scientific">Cohnella rhizosphaerae</name>
    <dbReference type="NCBI Taxonomy" id="1457232"/>
    <lineage>
        <taxon>Bacteria</taxon>
        <taxon>Bacillati</taxon>
        <taxon>Bacillota</taxon>
        <taxon>Bacilli</taxon>
        <taxon>Bacillales</taxon>
        <taxon>Paenibacillaceae</taxon>
        <taxon>Cohnella</taxon>
    </lineage>
</organism>
<evidence type="ECO:0000256" key="3">
    <source>
        <dbReference type="ARBA" id="ARBA00022679"/>
    </source>
</evidence>
<evidence type="ECO:0000313" key="7">
    <source>
        <dbReference type="EMBL" id="MDG0812868.1"/>
    </source>
</evidence>
<accession>A0A9X4KY38</accession>
<dbReference type="Proteomes" id="UP001153404">
    <property type="component" value="Unassembled WGS sequence"/>
</dbReference>
<name>A0A9X4KY38_9BACL</name>
<keyword evidence="5" id="KW-0902">Two-component regulatory system</keyword>
<feature type="domain" description="Signal transduction histidine kinase subgroup 3 dimerisation and phosphoacceptor" evidence="6">
    <location>
        <begin position="140"/>
        <end position="201"/>
    </location>
</feature>